<organism evidence="1 2">
    <name type="scientific">Adiantum capillus-veneris</name>
    <name type="common">Maidenhair fern</name>
    <dbReference type="NCBI Taxonomy" id="13818"/>
    <lineage>
        <taxon>Eukaryota</taxon>
        <taxon>Viridiplantae</taxon>
        <taxon>Streptophyta</taxon>
        <taxon>Embryophyta</taxon>
        <taxon>Tracheophyta</taxon>
        <taxon>Polypodiopsida</taxon>
        <taxon>Polypodiidae</taxon>
        <taxon>Polypodiales</taxon>
        <taxon>Pteridineae</taxon>
        <taxon>Pteridaceae</taxon>
        <taxon>Vittarioideae</taxon>
        <taxon>Adiantum</taxon>
    </lineage>
</organism>
<gene>
    <name evidence="1" type="ORF">GOP47_0005128</name>
</gene>
<comment type="caution">
    <text evidence="1">The sequence shown here is derived from an EMBL/GenBank/DDBJ whole genome shotgun (WGS) entry which is preliminary data.</text>
</comment>
<dbReference type="EMBL" id="JABFUD020000005">
    <property type="protein sequence ID" value="KAI5079649.1"/>
    <property type="molecule type" value="Genomic_DNA"/>
</dbReference>
<dbReference type="Proteomes" id="UP000886520">
    <property type="component" value="Chromosome 5"/>
</dbReference>
<name>A0A9D4V4K2_ADICA</name>
<dbReference type="AlphaFoldDB" id="A0A9D4V4K2"/>
<sequence>MEELRISCEPIKIFPARCLVQIRRWKGGGRAENLYVPPGSGGKVLPGHGGLGGGFCSHKNSWRRKEQRGLPSFMSSYALHAFCRKLRFLLLGAEGRARGAARVQKAKHEWALKLMQRGK</sequence>
<keyword evidence="2" id="KW-1185">Reference proteome</keyword>
<proteinExistence type="predicted"/>
<reference evidence="1 2" key="1">
    <citation type="submission" date="2021-01" db="EMBL/GenBank/DDBJ databases">
        <title>Adiantum capillus-veneris genome.</title>
        <authorList>
            <person name="Fang Y."/>
            <person name="Liao Q."/>
        </authorList>
    </citation>
    <scope>NUCLEOTIDE SEQUENCE [LARGE SCALE GENOMIC DNA]</scope>
    <source>
        <strain evidence="1">H3</strain>
        <tissue evidence="1">Leaf</tissue>
    </source>
</reference>
<evidence type="ECO:0000313" key="2">
    <source>
        <dbReference type="Proteomes" id="UP000886520"/>
    </source>
</evidence>
<protein>
    <submittedName>
        <fullName evidence="1">Uncharacterized protein</fullName>
    </submittedName>
</protein>
<accession>A0A9D4V4K2</accession>
<evidence type="ECO:0000313" key="1">
    <source>
        <dbReference type="EMBL" id="KAI5079649.1"/>
    </source>
</evidence>